<dbReference type="EMBL" id="JACHIW010000001">
    <property type="protein sequence ID" value="MBB5152740.1"/>
    <property type="molecule type" value="Genomic_DNA"/>
</dbReference>
<sequence length="75" mass="8117">MSWFNGTWAERVIIELDAAEGFQIRTGYASNRPARSRPRNEAQLTALNTNLASSGAFESLATTAGPLKATSTQFP</sequence>
<proteinExistence type="predicted"/>
<organism evidence="1 2">
    <name type="scientific">Saccharopolyspora phatthalungensis</name>
    <dbReference type="NCBI Taxonomy" id="664693"/>
    <lineage>
        <taxon>Bacteria</taxon>
        <taxon>Bacillati</taxon>
        <taxon>Actinomycetota</taxon>
        <taxon>Actinomycetes</taxon>
        <taxon>Pseudonocardiales</taxon>
        <taxon>Pseudonocardiaceae</taxon>
        <taxon>Saccharopolyspora</taxon>
    </lineage>
</organism>
<reference evidence="1 2" key="1">
    <citation type="submission" date="2020-08" db="EMBL/GenBank/DDBJ databases">
        <title>Sequencing the genomes of 1000 actinobacteria strains.</title>
        <authorList>
            <person name="Klenk H.-P."/>
        </authorList>
    </citation>
    <scope>NUCLEOTIDE SEQUENCE [LARGE SCALE GENOMIC DNA]</scope>
    <source>
        <strain evidence="1 2">DSM 45584</strain>
    </source>
</reference>
<gene>
    <name evidence="1" type="ORF">BJ970_000274</name>
</gene>
<name>A0A840PYA5_9PSEU</name>
<comment type="caution">
    <text evidence="1">The sequence shown here is derived from an EMBL/GenBank/DDBJ whole genome shotgun (WGS) entry which is preliminary data.</text>
</comment>
<evidence type="ECO:0000313" key="1">
    <source>
        <dbReference type="EMBL" id="MBB5152740.1"/>
    </source>
</evidence>
<accession>A0A840PYA5</accession>
<keyword evidence="2" id="KW-1185">Reference proteome</keyword>
<evidence type="ECO:0000313" key="2">
    <source>
        <dbReference type="Proteomes" id="UP000584374"/>
    </source>
</evidence>
<dbReference type="AlphaFoldDB" id="A0A840PYA5"/>
<protein>
    <submittedName>
        <fullName evidence="1">Uncharacterized protein YueI</fullName>
    </submittedName>
</protein>
<dbReference type="Proteomes" id="UP000584374">
    <property type="component" value="Unassembled WGS sequence"/>
</dbReference>